<comment type="caution">
    <text evidence="2">The sequence shown here is derived from an EMBL/GenBank/DDBJ whole genome shotgun (WGS) entry which is preliminary data.</text>
</comment>
<protein>
    <recommendedName>
        <fullName evidence="1">Domain of unknown function with conserved HDNR motif domain-containing protein</fullName>
    </recommendedName>
</protein>
<dbReference type="EMBL" id="WNTK01000005">
    <property type="protein sequence ID" value="KAG9483492.1"/>
    <property type="molecule type" value="Genomic_DNA"/>
</dbReference>
<organism evidence="2 3">
    <name type="scientific">Eleutherodactylus coqui</name>
    <name type="common">Puerto Rican coqui</name>
    <dbReference type="NCBI Taxonomy" id="57060"/>
    <lineage>
        <taxon>Eukaryota</taxon>
        <taxon>Metazoa</taxon>
        <taxon>Chordata</taxon>
        <taxon>Craniata</taxon>
        <taxon>Vertebrata</taxon>
        <taxon>Euteleostomi</taxon>
        <taxon>Amphibia</taxon>
        <taxon>Batrachia</taxon>
        <taxon>Anura</taxon>
        <taxon>Neobatrachia</taxon>
        <taxon>Hyloidea</taxon>
        <taxon>Eleutherodactylidae</taxon>
        <taxon>Eleutherodactylinae</taxon>
        <taxon>Eleutherodactylus</taxon>
        <taxon>Eleutherodactylus</taxon>
    </lineage>
</organism>
<gene>
    <name evidence="2" type="ORF">GDO78_009419</name>
</gene>
<evidence type="ECO:0000313" key="3">
    <source>
        <dbReference type="Proteomes" id="UP000770717"/>
    </source>
</evidence>
<dbReference type="AlphaFoldDB" id="A0A8J6F8G9"/>
<evidence type="ECO:0000259" key="1">
    <source>
        <dbReference type="Pfam" id="PF15115"/>
    </source>
</evidence>
<dbReference type="OrthoDB" id="10045229at2759"/>
<proteinExistence type="predicted"/>
<dbReference type="PANTHER" id="PTHR35539:SF1">
    <property type="entry name" value="CDNA SEQUENCE BC048562"/>
    <property type="match status" value="1"/>
</dbReference>
<dbReference type="InterPro" id="IPR029369">
    <property type="entry name" value="HDNR"/>
</dbReference>
<dbReference type="PANTHER" id="PTHR35539">
    <property type="entry name" value="CDNA SEQUENCE BC048562"/>
    <property type="match status" value="1"/>
</dbReference>
<dbReference type="Proteomes" id="UP000770717">
    <property type="component" value="Unassembled WGS sequence"/>
</dbReference>
<name>A0A8J6F8G9_ELECQ</name>
<evidence type="ECO:0000313" key="2">
    <source>
        <dbReference type="EMBL" id="KAG9483492.1"/>
    </source>
</evidence>
<keyword evidence="3" id="KW-1185">Reference proteome</keyword>
<sequence length="220" mass="25435">MPEAITGSWFPSGFHGHFRSHIRNDICQVYRMEAKPPPPKAFIQRTKEHPTKHIFSRHDNRHILPSSVFSFENGLGKKKLLQHRESYNFTHWTPLEEELRRQRPLTSTYRTDFWRKDEEMGKVVPQLLVPRLNRPTSASCSDLTTTYRNMLRSHGNLQASQNFTSTNITLIPNSRAGATGLSLKRAMSAPYKHLTVSDCLVWRTPDCVKEESFQTIEASQ</sequence>
<accession>A0A8J6F8G9</accession>
<feature type="domain" description="Domain of unknown function with conserved HDNR motif" evidence="1">
    <location>
        <begin position="6"/>
        <end position="118"/>
    </location>
</feature>
<dbReference type="Pfam" id="PF15115">
    <property type="entry name" value="HDNR"/>
    <property type="match status" value="1"/>
</dbReference>
<reference evidence="2" key="1">
    <citation type="thesis" date="2020" institute="ProQuest LLC" country="789 East Eisenhower Parkway, Ann Arbor, MI, USA">
        <title>Comparative Genomics and Chromosome Evolution.</title>
        <authorList>
            <person name="Mudd A.B."/>
        </authorList>
    </citation>
    <scope>NUCLEOTIDE SEQUENCE</scope>
    <source>
        <strain evidence="2">HN-11 Male</strain>
        <tissue evidence="2">Kidney and liver</tissue>
    </source>
</reference>